<keyword evidence="1" id="KW-0812">Transmembrane</keyword>
<evidence type="ECO:0000313" key="2">
    <source>
        <dbReference type="EMBL" id="NMF60272.1"/>
    </source>
</evidence>
<gene>
    <name evidence="2" type="ORF">HC246_20130</name>
</gene>
<dbReference type="Proteomes" id="UP000738376">
    <property type="component" value="Unassembled WGS sequence"/>
</dbReference>
<reference evidence="2 3" key="1">
    <citation type="submission" date="2020-03" db="EMBL/GenBank/DDBJ databases">
        <title>Draft Genome Sequence of 2-Methylisoborneol Producing Pseudanabaena yagii Strain GIHE-NHR1 Isolated from North Han River in South Korea.</title>
        <authorList>
            <person name="Jeong J."/>
        </authorList>
    </citation>
    <scope>NUCLEOTIDE SEQUENCE [LARGE SCALE GENOMIC DNA]</scope>
    <source>
        <strain evidence="2 3">GIHE-NHR1</strain>
    </source>
</reference>
<organism evidence="2 3">
    <name type="scientific">Pseudanabaena yagii GIHE-NHR1</name>
    <dbReference type="NCBI Taxonomy" id="2722753"/>
    <lineage>
        <taxon>Bacteria</taxon>
        <taxon>Bacillati</taxon>
        <taxon>Cyanobacteriota</taxon>
        <taxon>Cyanophyceae</taxon>
        <taxon>Pseudanabaenales</taxon>
        <taxon>Pseudanabaenaceae</taxon>
        <taxon>Pseudanabaena</taxon>
        <taxon>Pseudanabaena yagii</taxon>
    </lineage>
</organism>
<keyword evidence="1" id="KW-0472">Membrane</keyword>
<accession>A0ABX1LVQ5</accession>
<sequence length="100" mass="11252">MIVATIKKRNARVRYYRAFIPLIFVLQAAKLLSSPASCYGWSQGNSCYSLLQLLLDPANLKTLSNPPPHWLTIESIFPIALILYMISVGAFLLTIRVQEV</sequence>
<protein>
    <submittedName>
        <fullName evidence="2">Uncharacterized protein</fullName>
    </submittedName>
</protein>
<keyword evidence="1" id="KW-1133">Transmembrane helix</keyword>
<keyword evidence="3" id="KW-1185">Reference proteome</keyword>
<dbReference type="EMBL" id="JAAVJL010000002">
    <property type="protein sequence ID" value="NMF60272.1"/>
    <property type="molecule type" value="Genomic_DNA"/>
</dbReference>
<feature type="transmembrane region" description="Helical" evidence="1">
    <location>
        <begin position="76"/>
        <end position="95"/>
    </location>
</feature>
<evidence type="ECO:0000313" key="3">
    <source>
        <dbReference type="Proteomes" id="UP000738376"/>
    </source>
</evidence>
<name>A0ABX1LVQ5_9CYAN</name>
<comment type="caution">
    <text evidence="2">The sequence shown here is derived from an EMBL/GenBank/DDBJ whole genome shotgun (WGS) entry which is preliminary data.</text>
</comment>
<proteinExistence type="predicted"/>
<evidence type="ECO:0000256" key="1">
    <source>
        <dbReference type="SAM" id="Phobius"/>
    </source>
</evidence>
<dbReference type="RefSeq" id="WP_169365204.1">
    <property type="nucleotide sequence ID" value="NZ_JAAVJL010000002.1"/>
</dbReference>